<reference evidence="1 2" key="1">
    <citation type="submission" date="2014-02" db="EMBL/GenBank/DDBJ databases">
        <title>Single nucleus genome sequencing reveals high similarity among nuclei of an endomycorrhizal fungus.</title>
        <authorList>
            <person name="Lin K."/>
            <person name="Geurts R."/>
            <person name="Zhang Z."/>
            <person name="Limpens E."/>
            <person name="Saunders D.G."/>
            <person name="Mu D."/>
            <person name="Pang E."/>
            <person name="Cao H."/>
            <person name="Cha H."/>
            <person name="Lin T."/>
            <person name="Zhou Q."/>
            <person name="Shang Y."/>
            <person name="Li Y."/>
            <person name="Ivanov S."/>
            <person name="Sharma T."/>
            <person name="Velzen R.V."/>
            <person name="Ruijter N.D."/>
            <person name="Aanen D.K."/>
            <person name="Win J."/>
            <person name="Kamoun S."/>
            <person name="Bisseling T."/>
            <person name="Huang S."/>
        </authorList>
    </citation>
    <scope>NUCLEOTIDE SEQUENCE [LARGE SCALE GENOMIC DNA]</scope>
    <source>
        <strain evidence="2">DAOM197198w</strain>
    </source>
</reference>
<dbReference type="AlphaFoldDB" id="A0A015JX68"/>
<gene>
    <name evidence="1" type="ORF">RirG_259190</name>
</gene>
<comment type="caution">
    <text evidence="1">The sequence shown here is derived from an EMBL/GenBank/DDBJ whole genome shotgun (WGS) entry which is preliminary data.</text>
</comment>
<protein>
    <submittedName>
        <fullName evidence="1">Uncharacterized protein</fullName>
    </submittedName>
</protein>
<dbReference type="HOGENOM" id="CLU_2887008_0_0_1"/>
<evidence type="ECO:0000313" key="2">
    <source>
        <dbReference type="Proteomes" id="UP000022910"/>
    </source>
</evidence>
<keyword evidence="2" id="KW-1185">Reference proteome</keyword>
<dbReference type="Proteomes" id="UP000022910">
    <property type="component" value="Unassembled WGS sequence"/>
</dbReference>
<dbReference type="STRING" id="1432141.A0A015JX68"/>
<evidence type="ECO:0000313" key="1">
    <source>
        <dbReference type="EMBL" id="EXX51736.1"/>
    </source>
</evidence>
<accession>A0A015JX68</accession>
<proteinExistence type="predicted"/>
<dbReference type="EMBL" id="JEMT01029623">
    <property type="protein sequence ID" value="EXX51736.1"/>
    <property type="molecule type" value="Genomic_DNA"/>
</dbReference>
<name>A0A015JX68_RHIIW</name>
<sequence>MKNWHNNLMVKVNSSIVKAEEIPDIFNASIINHETAELLKNKPKKTLEEIQSIDRHHITNCSV</sequence>
<organism evidence="1 2">
    <name type="scientific">Rhizophagus irregularis (strain DAOM 197198w)</name>
    <name type="common">Glomus intraradices</name>
    <dbReference type="NCBI Taxonomy" id="1432141"/>
    <lineage>
        <taxon>Eukaryota</taxon>
        <taxon>Fungi</taxon>
        <taxon>Fungi incertae sedis</taxon>
        <taxon>Mucoromycota</taxon>
        <taxon>Glomeromycotina</taxon>
        <taxon>Glomeromycetes</taxon>
        <taxon>Glomerales</taxon>
        <taxon>Glomeraceae</taxon>
        <taxon>Rhizophagus</taxon>
    </lineage>
</organism>
<dbReference type="OrthoDB" id="2382449at2759"/>